<proteinExistence type="predicted"/>
<dbReference type="InterPro" id="IPR008258">
    <property type="entry name" value="Transglycosylase_SLT_dom_1"/>
</dbReference>
<dbReference type="AlphaFoldDB" id="A0A7Y0FLM8"/>
<dbReference type="SMART" id="SM00257">
    <property type="entry name" value="LysM"/>
    <property type="match status" value="2"/>
</dbReference>
<feature type="domain" description="LysM" evidence="2">
    <location>
        <begin position="344"/>
        <end position="388"/>
    </location>
</feature>
<dbReference type="Gene3D" id="3.10.350.10">
    <property type="entry name" value="LysM domain"/>
    <property type="match status" value="2"/>
</dbReference>
<dbReference type="EMBL" id="JABBGH010000001">
    <property type="protein sequence ID" value="NML64559.1"/>
    <property type="molecule type" value="Genomic_DNA"/>
</dbReference>
<comment type="caution">
    <text evidence="3">The sequence shown here is derived from an EMBL/GenBank/DDBJ whole genome shotgun (WGS) entry which is preliminary data.</text>
</comment>
<feature type="domain" description="LysM" evidence="2">
    <location>
        <begin position="400"/>
        <end position="443"/>
    </location>
</feature>
<feature type="chain" id="PRO_5030579990" evidence="1">
    <location>
        <begin position="20"/>
        <end position="446"/>
    </location>
</feature>
<feature type="signal peptide" evidence="1">
    <location>
        <begin position="1"/>
        <end position="19"/>
    </location>
</feature>
<dbReference type="PANTHER" id="PTHR33734">
    <property type="entry name" value="LYSM DOMAIN-CONTAINING GPI-ANCHORED PROTEIN 2"/>
    <property type="match status" value="1"/>
</dbReference>
<evidence type="ECO:0000313" key="3">
    <source>
        <dbReference type="EMBL" id="NML64559.1"/>
    </source>
</evidence>
<keyword evidence="4" id="KW-1185">Reference proteome</keyword>
<dbReference type="InterPro" id="IPR036779">
    <property type="entry name" value="LysM_dom_sf"/>
</dbReference>
<evidence type="ECO:0000313" key="4">
    <source>
        <dbReference type="Proteomes" id="UP000559626"/>
    </source>
</evidence>
<dbReference type="InterPro" id="IPR023346">
    <property type="entry name" value="Lysozyme-like_dom_sf"/>
</dbReference>
<dbReference type="CDD" id="cd00118">
    <property type="entry name" value="LysM"/>
    <property type="match status" value="2"/>
</dbReference>
<dbReference type="InterPro" id="IPR018392">
    <property type="entry name" value="LysM"/>
</dbReference>
<evidence type="ECO:0000259" key="2">
    <source>
        <dbReference type="PROSITE" id="PS51782"/>
    </source>
</evidence>
<dbReference type="SUPFAM" id="SSF54106">
    <property type="entry name" value="LysM domain"/>
    <property type="match status" value="2"/>
</dbReference>
<accession>A0A7Y0FLM8</accession>
<dbReference type="Gene3D" id="1.10.530.10">
    <property type="match status" value="1"/>
</dbReference>
<protein>
    <submittedName>
        <fullName evidence="3">LysM peptidoglycan-binding domain-containing protein</fullName>
    </submittedName>
</protein>
<sequence>MKHLLPVLLLGLATRPVWAATPPTVPAALDALGLHLTLDEDARQLVQAKVNSLCRHQPSLDERVARAEAAFPIIDQVLAQEGLPGDFRYLVLQESALVGDAESNHGAVGYWQLKRETALGLGLAVNSQVDERRHLAASTRAAARYLTRNNADLRNWADALLSYNLGPTGALAYVAPGDAGADEMNFTAHTNPYLLDFVAQKLVFEPATAAGTVPFTPWREVPATPGQTLAQHAAALGADPAAVAQLNTWLLASTVPDDGRPYTILVPLGAAPLASAPVPAPAELPTEVPGPPVRELPAGRPVVAAAPVVVPAAPAPRPVPVVVRPAAPPVPARPTAPVAVASPALYLVAPHETLYSLARRQGVRPAVLAAWNHLPANASLQAGQLLRLSPPTAPPAPSAGQYVVATGDTFYNIARRYRCTVADLLAHNDRPAPTLRVGETIRVPLY</sequence>
<dbReference type="Pfam" id="PF01464">
    <property type="entry name" value="SLT"/>
    <property type="match status" value="1"/>
</dbReference>
<dbReference type="Pfam" id="PF01476">
    <property type="entry name" value="LysM"/>
    <property type="match status" value="2"/>
</dbReference>
<keyword evidence="1" id="KW-0732">Signal</keyword>
<organism evidence="3 4">
    <name type="scientific">Hymenobacter polaris</name>
    <dbReference type="NCBI Taxonomy" id="2682546"/>
    <lineage>
        <taxon>Bacteria</taxon>
        <taxon>Pseudomonadati</taxon>
        <taxon>Bacteroidota</taxon>
        <taxon>Cytophagia</taxon>
        <taxon>Cytophagales</taxon>
        <taxon>Hymenobacteraceae</taxon>
        <taxon>Hymenobacter</taxon>
    </lineage>
</organism>
<dbReference type="PROSITE" id="PS51782">
    <property type="entry name" value="LYSM"/>
    <property type="match status" value="2"/>
</dbReference>
<dbReference type="SUPFAM" id="SSF53955">
    <property type="entry name" value="Lysozyme-like"/>
    <property type="match status" value="1"/>
</dbReference>
<reference evidence="3 4" key="1">
    <citation type="submission" date="2020-04" db="EMBL/GenBank/DDBJ databases">
        <title>Hymenobacter polaris sp. nov., isolated from Arctic soil.</title>
        <authorList>
            <person name="Dahal R.H."/>
        </authorList>
    </citation>
    <scope>NUCLEOTIDE SEQUENCE [LARGE SCALE GENOMIC DNA]</scope>
    <source>
        <strain evidence="3 4">RP-2-7</strain>
    </source>
</reference>
<gene>
    <name evidence="3" type="ORF">HHL22_05010</name>
</gene>
<evidence type="ECO:0000256" key="1">
    <source>
        <dbReference type="SAM" id="SignalP"/>
    </source>
</evidence>
<name>A0A7Y0FLM8_9BACT</name>
<dbReference type="RefSeq" id="WP_169529848.1">
    <property type="nucleotide sequence ID" value="NZ_JABBGH010000001.1"/>
</dbReference>
<dbReference type="PANTHER" id="PTHR33734:SF22">
    <property type="entry name" value="MEMBRANE-BOUND LYTIC MUREIN TRANSGLYCOSYLASE D"/>
    <property type="match status" value="1"/>
</dbReference>
<dbReference type="Proteomes" id="UP000559626">
    <property type="component" value="Unassembled WGS sequence"/>
</dbReference>
<dbReference type="CDD" id="cd16894">
    <property type="entry name" value="MltD-like"/>
    <property type="match status" value="1"/>
</dbReference>